<comment type="caution">
    <text evidence="1">The sequence shown here is derived from an EMBL/GenBank/DDBJ whole genome shotgun (WGS) entry which is preliminary data.</text>
</comment>
<dbReference type="AlphaFoldDB" id="A0AAD9PS83"/>
<dbReference type="EMBL" id="JARQWQ010000156">
    <property type="protein sequence ID" value="KAK2548100.1"/>
    <property type="molecule type" value="Genomic_DNA"/>
</dbReference>
<organism evidence="1 2">
    <name type="scientific">Acropora cervicornis</name>
    <name type="common">Staghorn coral</name>
    <dbReference type="NCBI Taxonomy" id="6130"/>
    <lineage>
        <taxon>Eukaryota</taxon>
        <taxon>Metazoa</taxon>
        <taxon>Cnidaria</taxon>
        <taxon>Anthozoa</taxon>
        <taxon>Hexacorallia</taxon>
        <taxon>Scleractinia</taxon>
        <taxon>Astrocoeniina</taxon>
        <taxon>Acroporidae</taxon>
        <taxon>Acropora</taxon>
    </lineage>
</organism>
<protein>
    <recommendedName>
        <fullName evidence="3">Peptidase aspartic putative domain-containing protein</fullName>
    </recommendedName>
</protein>
<gene>
    <name evidence="1" type="ORF">P5673_031800</name>
</gene>
<reference evidence="1" key="2">
    <citation type="journal article" date="2023" name="Science">
        <title>Genomic signatures of disease resistance in endangered staghorn corals.</title>
        <authorList>
            <person name="Vollmer S.V."/>
            <person name="Selwyn J.D."/>
            <person name="Despard B.A."/>
            <person name="Roesel C.L."/>
        </authorList>
    </citation>
    <scope>NUCLEOTIDE SEQUENCE</scope>
    <source>
        <strain evidence="1">K2</strain>
    </source>
</reference>
<dbReference type="PANTHER" id="PTHR47331:SF5">
    <property type="entry name" value="RIBONUCLEASE H"/>
    <property type="match status" value="1"/>
</dbReference>
<evidence type="ECO:0000313" key="2">
    <source>
        <dbReference type="Proteomes" id="UP001249851"/>
    </source>
</evidence>
<accession>A0AAD9PS83</accession>
<proteinExistence type="predicted"/>
<keyword evidence="2" id="KW-1185">Reference proteome</keyword>
<sequence>MYVDSKTSIWLQTCIALASNPTSVQPREKHFLRIILDSGNQKTCITQQLKETLGLKPLARERLCIKTFGSDYDNLKTVDVVNLCLKNANNDVTVTITAHVLPMICSPLNYQAVQFAKRNHDHFKDIALWECNPEENLVVDILVGANQYRNIANGEIKRGESGPVAMNTRFRWTLSGPVENAPHSETHSVNLAATHVLRIDTGRYKMDVHEMELGAKLRTFWELESIGIKKEEDSVLETFQETVTFKNQRYEVGLPWKEAHDPLLTNKEM</sequence>
<reference evidence="1" key="1">
    <citation type="journal article" date="2023" name="G3 (Bethesda)">
        <title>Whole genome assembly and annotation of the endangered Caribbean coral Acropora cervicornis.</title>
        <authorList>
            <person name="Selwyn J.D."/>
            <person name="Vollmer S.V."/>
        </authorList>
    </citation>
    <scope>NUCLEOTIDE SEQUENCE</scope>
    <source>
        <strain evidence="1">K2</strain>
    </source>
</reference>
<dbReference type="Proteomes" id="UP001249851">
    <property type="component" value="Unassembled WGS sequence"/>
</dbReference>
<name>A0AAD9PS83_ACRCE</name>
<evidence type="ECO:0008006" key="3">
    <source>
        <dbReference type="Google" id="ProtNLM"/>
    </source>
</evidence>
<dbReference type="PANTHER" id="PTHR47331">
    <property type="entry name" value="PHD-TYPE DOMAIN-CONTAINING PROTEIN"/>
    <property type="match status" value="1"/>
</dbReference>
<evidence type="ECO:0000313" key="1">
    <source>
        <dbReference type="EMBL" id="KAK2548100.1"/>
    </source>
</evidence>